<proteinExistence type="predicted"/>
<protein>
    <submittedName>
        <fullName evidence="1">Uncharacterized protein</fullName>
    </submittedName>
</protein>
<evidence type="ECO:0000313" key="2">
    <source>
        <dbReference type="Proteomes" id="UP000254118"/>
    </source>
</evidence>
<reference evidence="1 2" key="1">
    <citation type="submission" date="2018-06" db="EMBL/GenBank/DDBJ databases">
        <authorList>
            <consortium name="Pathogen Informatics"/>
            <person name="Doyle S."/>
        </authorList>
    </citation>
    <scope>NUCLEOTIDE SEQUENCE [LARGE SCALE GENOMIC DNA]</scope>
    <source>
        <strain evidence="1 2">NCTC7915</strain>
    </source>
</reference>
<evidence type="ECO:0000313" key="1">
    <source>
        <dbReference type="EMBL" id="STD03747.1"/>
    </source>
</evidence>
<comment type="caution">
    <text evidence="1">The sequence shown here is derived from an EMBL/GenBank/DDBJ whole genome shotgun (WGS) entry which is preliminary data.</text>
</comment>
<name>A0AA46GZH6_9MICO</name>
<dbReference type="AlphaFoldDB" id="A0AA46GZH6"/>
<dbReference type="Proteomes" id="UP000254118">
    <property type="component" value="Unassembled WGS sequence"/>
</dbReference>
<dbReference type="EMBL" id="UFYA01000001">
    <property type="protein sequence ID" value="STD03747.1"/>
    <property type="molecule type" value="Genomic_DNA"/>
</dbReference>
<organism evidence="1 2">
    <name type="scientific">Dermatophilus congolensis</name>
    <dbReference type="NCBI Taxonomy" id="1863"/>
    <lineage>
        <taxon>Bacteria</taxon>
        <taxon>Bacillati</taxon>
        <taxon>Actinomycetota</taxon>
        <taxon>Actinomycetes</taxon>
        <taxon>Micrococcales</taxon>
        <taxon>Dermatophilaceae</taxon>
        <taxon>Dermatophilus</taxon>
    </lineage>
</organism>
<sequence length="40" mass="4299">MTAFVSVYVSWTAGPSITTNDVESLYLTQKDGLGLFLCVA</sequence>
<accession>A0AA46GZH6</accession>
<gene>
    <name evidence="1" type="ORF">NCTC7915_00143</name>
</gene>